<evidence type="ECO:0000313" key="1">
    <source>
        <dbReference type="EMBL" id="RCN34279.1"/>
    </source>
</evidence>
<evidence type="ECO:0008006" key="3">
    <source>
        <dbReference type="Google" id="ProtNLM"/>
    </source>
</evidence>
<protein>
    <recommendedName>
        <fullName evidence="3">Lipid-binding serum glycoprotein N-terminal domain-containing protein</fullName>
    </recommendedName>
</protein>
<evidence type="ECO:0000313" key="2">
    <source>
        <dbReference type="Proteomes" id="UP000252519"/>
    </source>
</evidence>
<dbReference type="OrthoDB" id="10434665at2759"/>
<proteinExistence type="predicted"/>
<dbReference type="EMBL" id="JOJR01000802">
    <property type="protein sequence ID" value="RCN34279.1"/>
    <property type="molecule type" value="Genomic_DNA"/>
</dbReference>
<keyword evidence="2" id="KW-1185">Reference proteome</keyword>
<accession>A0A368FTE6</accession>
<comment type="caution">
    <text evidence="1">The sequence shown here is derived from an EMBL/GenBank/DDBJ whole genome shotgun (WGS) entry which is preliminary data.</text>
</comment>
<sequence>FDGPLTITISPKIWNLFETNAHVINAIGTKITIPERRVQNSGCFSHIHGGRVNHLSLLKSDASFLDFKKGVHLRMSAQYWGSIRGRTMRFIESSFRSTSSIIDVVLEWNDFSFTPRVSVNSNVFLPLLPFPFLMCEHRVVGLLRQMVTSIVNNGIQRMMVDAVEQHLNPFLQKLRKRVIAMGYTPYQVEWTVQENLLHVIVKPKSWNGVVSAITPIDSMLCMNGIMSTMNDETTDQSKAAA</sequence>
<name>A0A368FTE6_ANCCA</name>
<dbReference type="AlphaFoldDB" id="A0A368FTE6"/>
<dbReference type="Proteomes" id="UP000252519">
    <property type="component" value="Unassembled WGS sequence"/>
</dbReference>
<organism evidence="1 2">
    <name type="scientific">Ancylostoma caninum</name>
    <name type="common">Dog hookworm</name>
    <dbReference type="NCBI Taxonomy" id="29170"/>
    <lineage>
        <taxon>Eukaryota</taxon>
        <taxon>Metazoa</taxon>
        <taxon>Ecdysozoa</taxon>
        <taxon>Nematoda</taxon>
        <taxon>Chromadorea</taxon>
        <taxon>Rhabditida</taxon>
        <taxon>Rhabditina</taxon>
        <taxon>Rhabditomorpha</taxon>
        <taxon>Strongyloidea</taxon>
        <taxon>Ancylostomatidae</taxon>
        <taxon>Ancylostomatinae</taxon>
        <taxon>Ancylostoma</taxon>
    </lineage>
</organism>
<feature type="non-terminal residue" evidence="1">
    <location>
        <position position="1"/>
    </location>
</feature>
<feature type="non-terminal residue" evidence="1">
    <location>
        <position position="241"/>
    </location>
</feature>
<reference evidence="1 2" key="1">
    <citation type="submission" date="2014-10" db="EMBL/GenBank/DDBJ databases">
        <title>Draft genome of the hookworm Ancylostoma caninum.</title>
        <authorList>
            <person name="Mitreva M."/>
        </authorList>
    </citation>
    <scope>NUCLEOTIDE SEQUENCE [LARGE SCALE GENOMIC DNA]</scope>
    <source>
        <strain evidence="1 2">Baltimore</strain>
    </source>
</reference>
<gene>
    <name evidence="1" type="ORF">ANCCAN_19874</name>
</gene>